<accession>A0AAN1X9W1</accession>
<reference evidence="1 2" key="1">
    <citation type="journal article" date="2022" name="Int. J. Syst. Evol. Microbiol.">
        <title>&lt;i&gt;Sideroxyarcus emersonii&lt;/i&gt; gen. nov. sp. nov., a neutrophilic, microaerobic iron- and thiosulfate-oxidizing bacterium isolated from iron-rich wetland sediment.</title>
        <authorList>
            <person name="Kato S."/>
            <person name="Itoh T."/>
            <person name="Iino T."/>
            <person name="Ohkuma M."/>
        </authorList>
    </citation>
    <scope>NUCLEOTIDE SEQUENCE [LARGE SCALE GENOMIC DNA]</scope>
    <source>
        <strain evidence="1 2">MIZ01</strain>
    </source>
</reference>
<dbReference type="AlphaFoldDB" id="A0AAN1X9W1"/>
<gene>
    <name evidence="1" type="ORF">MIZ01_1411</name>
</gene>
<name>A0AAN1X9W1_9PROT</name>
<evidence type="ECO:0000313" key="1">
    <source>
        <dbReference type="EMBL" id="BCK87620.1"/>
    </source>
</evidence>
<dbReference type="Proteomes" id="UP001320326">
    <property type="component" value="Chromosome"/>
</dbReference>
<dbReference type="KEGG" id="seme:MIZ01_1411"/>
<dbReference type="EMBL" id="AP023423">
    <property type="protein sequence ID" value="BCK87620.1"/>
    <property type="molecule type" value="Genomic_DNA"/>
</dbReference>
<protein>
    <submittedName>
        <fullName evidence="1">Uncharacterized protein</fullName>
    </submittedName>
</protein>
<organism evidence="1 2">
    <name type="scientific">Sideroxyarcus emersonii</name>
    <dbReference type="NCBI Taxonomy" id="2764705"/>
    <lineage>
        <taxon>Bacteria</taxon>
        <taxon>Pseudomonadati</taxon>
        <taxon>Pseudomonadota</taxon>
        <taxon>Betaproteobacteria</taxon>
        <taxon>Nitrosomonadales</taxon>
        <taxon>Gallionellaceae</taxon>
        <taxon>Sideroxyarcus</taxon>
    </lineage>
</organism>
<keyword evidence="2" id="KW-1185">Reference proteome</keyword>
<proteinExistence type="predicted"/>
<evidence type="ECO:0000313" key="2">
    <source>
        <dbReference type="Proteomes" id="UP001320326"/>
    </source>
</evidence>
<sequence length="37" mass="4118">MNPDSSCRVAPETPVFAASRSSPMHEIHLAEDTERTF</sequence>